<protein>
    <recommendedName>
        <fullName evidence="8">BZIP domain-containing protein</fullName>
    </recommendedName>
</protein>
<dbReference type="PROSITE" id="PS00036">
    <property type="entry name" value="BZIP_BASIC"/>
    <property type="match status" value="1"/>
</dbReference>
<feature type="domain" description="BZIP" evidence="8">
    <location>
        <begin position="154"/>
        <end position="212"/>
    </location>
</feature>
<keyword evidence="10" id="KW-1185">Reference proteome</keyword>
<dbReference type="AlphaFoldDB" id="A0A1X2GPW6"/>
<gene>
    <name evidence="9" type="ORF">DM01DRAFT_1372085</name>
</gene>
<dbReference type="OrthoDB" id="1939598at2759"/>
<evidence type="ECO:0000256" key="2">
    <source>
        <dbReference type="ARBA" id="ARBA00023015"/>
    </source>
</evidence>
<dbReference type="Pfam" id="PF07716">
    <property type="entry name" value="bZIP_2"/>
    <property type="match status" value="1"/>
</dbReference>
<evidence type="ECO:0000256" key="7">
    <source>
        <dbReference type="SAM" id="MobiDB-lite"/>
    </source>
</evidence>
<dbReference type="GO" id="GO:0001228">
    <property type="term" value="F:DNA-binding transcription activator activity, RNA polymerase II-specific"/>
    <property type="evidence" value="ECO:0007669"/>
    <property type="project" value="TreeGrafter"/>
</dbReference>
<keyword evidence="5" id="KW-0539">Nucleus</keyword>
<comment type="caution">
    <text evidence="9">The sequence shown here is derived from an EMBL/GenBank/DDBJ whole genome shotgun (WGS) entry which is preliminary data.</text>
</comment>
<evidence type="ECO:0000256" key="5">
    <source>
        <dbReference type="ARBA" id="ARBA00023242"/>
    </source>
</evidence>
<feature type="region of interest" description="Disordered" evidence="7">
    <location>
        <begin position="89"/>
        <end position="163"/>
    </location>
</feature>
<dbReference type="Gene3D" id="1.20.5.170">
    <property type="match status" value="1"/>
</dbReference>
<reference evidence="9 10" key="1">
    <citation type="submission" date="2016-07" db="EMBL/GenBank/DDBJ databases">
        <title>Pervasive Adenine N6-methylation of Active Genes in Fungi.</title>
        <authorList>
            <consortium name="DOE Joint Genome Institute"/>
            <person name="Mondo S.J."/>
            <person name="Dannebaum R.O."/>
            <person name="Kuo R.C."/>
            <person name="Labutti K."/>
            <person name="Haridas S."/>
            <person name="Kuo A."/>
            <person name="Salamov A."/>
            <person name="Ahrendt S.R."/>
            <person name="Lipzen A."/>
            <person name="Sullivan W."/>
            <person name="Andreopoulos W.B."/>
            <person name="Clum A."/>
            <person name="Lindquist E."/>
            <person name="Daum C."/>
            <person name="Ramamoorthy G.K."/>
            <person name="Gryganskyi A."/>
            <person name="Culley D."/>
            <person name="Magnuson J.K."/>
            <person name="James T.Y."/>
            <person name="O'Malley M.A."/>
            <person name="Stajich J.E."/>
            <person name="Spatafora J.W."/>
            <person name="Visel A."/>
            <person name="Grigoriev I.V."/>
        </authorList>
    </citation>
    <scope>NUCLEOTIDE SEQUENCE [LARGE SCALE GENOMIC DNA]</scope>
    <source>
        <strain evidence="9 10">NRRL 3301</strain>
    </source>
</reference>
<proteinExistence type="predicted"/>
<keyword evidence="4" id="KW-0804">Transcription</keyword>
<evidence type="ECO:0000256" key="3">
    <source>
        <dbReference type="ARBA" id="ARBA00023125"/>
    </source>
</evidence>
<dbReference type="GO" id="GO:0005634">
    <property type="term" value="C:nucleus"/>
    <property type="evidence" value="ECO:0007669"/>
    <property type="project" value="UniProtKB-SubCell"/>
</dbReference>
<dbReference type="SMART" id="SM00338">
    <property type="entry name" value="BRLZ"/>
    <property type="match status" value="1"/>
</dbReference>
<comment type="subcellular location">
    <subcellularLocation>
        <location evidence="1">Nucleus</location>
    </subcellularLocation>
</comment>
<keyword evidence="3" id="KW-0238">DNA-binding</keyword>
<dbReference type="EMBL" id="MCGT01000007">
    <property type="protein sequence ID" value="ORX57995.1"/>
    <property type="molecule type" value="Genomic_DNA"/>
</dbReference>
<dbReference type="PANTHER" id="PTHR13044">
    <property type="entry name" value="ACTIVATING TRANSCRIPTION FACTOR ATF 4/5"/>
    <property type="match status" value="1"/>
</dbReference>
<dbReference type="InterPro" id="IPR046347">
    <property type="entry name" value="bZIP_sf"/>
</dbReference>
<dbReference type="GO" id="GO:0089713">
    <property type="term" value="C:Cbf1-Met4-Met28 complex"/>
    <property type="evidence" value="ECO:0007669"/>
    <property type="project" value="TreeGrafter"/>
</dbReference>
<evidence type="ECO:0000313" key="10">
    <source>
        <dbReference type="Proteomes" id="UP000242146"/>
    </source>
</evidence>
<accession>A0A1X2GPW6</accession>
<dbReference type="Proteomes" id="UP000242146">
    <property type="component" value="Unassembled WGS sequence"/>
</dbReference>
<dbReference type="SUPFAM" id="SSF57959">
    <property type="entry name" value="Leucine zipper domain"/>
    <property type="match status" value="1"/>
</dbReference>
<feature type="coiled-coil region" evidence="6">
    <location>
        <begin position="174"/>
        <end position="208"/>
    </location>
</feature>
<sequence>MSFPYLTALDSLVLDTADVHTGLMDDQAAAADLALWTNAKFTYDITPGQGLLDDKSVDLDHLTQYFNMEIKGLEEKATTISPTALAQDADPLTSLDPAPESQQNKVGRLLLPRPLVMDPSQSILTMPTSSSSSTKPTKKRVASDDDDAATPDDEKRRRNTAASARFRLKKKLREQAMADTVQEMTDKADSLQNRVNELETEVKFLRGLLLEKGTLP</sequence>
<dbReference type="STRING" id="101127.A0A1X2GPW6"/>
<evidence type="ECO:0000259" key="8">
    <source>
        <dbReference type="PROSITE" id="PS50217"/>
    </source>
</evidence>
<organism evidence="9 10">
    <name type="scientific">Hesseltinella vesiculosa</name>
    <dbReference type="NCBI Taxonomy" id="101127"/>
    <lineage>
        <taxon>Eukaryota</taxon>
        <taxon>Fungi</taxon>
        <taxon>Fungi incertae sedis</taxon>
        <taxon>Mucoromycota</taxon>
        <taxon>Mucoromycotina</taxon>
        <taxon>Mucoromycetes</taxon>
        <taxon>Mucorales</taxon>
        <taxon>Cunninghamellaceae</taxon>
        <taxon>Hesseltinella</taxon>
    </lineage>
</organism>
<keyword evidence="2" id="KW-0805">Transcription regulation</keyword>
<evidence type="ECO:0000256" key="4">
    <source>
        <dbReference type="ARBA" id="ARBA00023163"/>
    </source>
</evidence>
<name>A0A1X2GPW6_9FUNG</name>
<dbReference type="InterPro" id="IPR004827">
    <property type="entry name" value="bZIP"/>
</dbReference>
<dbReference type="PANTHER" id="PTHR13044:SF14">
    <property type="entry name" value="CRYPTOCEPHAL, ISOFORM A"/>
    <property type="match status" value="1"/>
</dbReference>
<evidence type="ECO:0000313" key="9">
    <source>
        <dbReference type="EMBL" id="ORX57995.1"/>
    </source>
</evidence>
<evidence type="ECO:0000256" key="6">
    <source>
        <dbReference type="SAM" id="Coils"/>
    </source>
</evidence>
<keyword evidence="6" id="KW-0175">Coiled coil</keyword>
<dbReference type="CDD" id="cd14705">
    <property type="entry name" value="bZIP_Zip1"/>
    <property type="match status" value="1"/>
</dbReference>
<dbReference type="PROSITE" id="PS50217">
    <property type="entry name" value="BZIP"/>
    <property type="match status" value="1"/>
</dbReference>
<evidence type="ECO:0000256" key="1">
    <source>
        <dbReference type="ARBA" id="ARBA00004123"/>
    </source>
</evidence>
<dbReference type="GO" id="GO:0000977">
    <property type="term" value="F:RNA polymerase II transcription regulatory region sequence-specific DNA binding"/>
    <property type="evidence" value="ECO:0007669"/>
    <property type="project" value="TreeGrafter"/>
</dbReference>